<dbReference type="RefSeq" id="WP_050940448.1">
    <property type="nucleotide sequence ID" value="NZ_CP014039.2"/>
</dbReference>
<sequence length="172" mass="19606">MSKLLQLVQVAKRELNMDDDAYREMLFNVTGQRSAKNLSQWQLSKVIDRLKELGFKPKRKPQSAQPRALEVKKITAIWVTMHKQGFVKNGSAAAIDAYVRRMTSQMNGKGVDKAIWLNSYQASIVLESLKRWHHRLMCDAIISSGRTVPRNSAGTGKASYDKLAEYYEEMNV</sequence>
<gene>
    <name evidence="1" type="ORF">AL538_27170</name>
</gene>
<keyword evidence="2" id="KW-1185">Reference proteome</keyword>
<protein>
    <submittedName>
        <fullName evidence="1">Regulatory protein GemA</fullName>
    </submittedName>
</protein>
<name>A0ABM5Y7B2_VIBHA</name>
<accession>A0ABM5Y7B2</accession>
<organism evidence="1 2">
    <name type="scientific">Vibrio harveyi</name>
    <name type="common">Beneckea harveyi</name>
    <dbReference type="NCBI Taxonomy" id="669"/>
    <lineage>
        <taxon>Bacteria</taxon>
        <taxon>Pseudomonadati</taxon>
        <taxon>Pseudomonadota</taxon>
        <taxon>Gammaproteobacteria</taxon>
        <taxon>Vibrionales</taxon>
        <taxon>Vibrionaceae</taxon>
        <taxon>Vibrio</taxon>
    </lineage>
</organism>
<dbReference type="Proteomes" id="UP000067422">
    <property type="component" value="Chromosome 2"/>
</dbReference>
<dbReference type="Pfam" id="PF06252">
    <property type="entry name" value="GemA"/>
    <property type="match status" value="1"/>
</dbReference>
<dbReference type="EMBL" id="CP014039">
    <property type="protein sequence ID" value="AMG01463.1"/>
    <property type="molecule type" value="Genomic_DNA"/>
</dbReference>
<evidence type="ECO:0000313" key="2">
    <source>
        <dbReference type="Proteomes" id="UP000067422"/>
    </source>
</evidence>
<dbReference type="InterPro" id="IPR009363">
    <property type="entry name" value="Phage_Mu_Gp16"/>
</dbReference>
<evidence type="ECO:0000313" key="1">
    <source>
        <dbReference type="EMBL" id="AMG01463.1"/>
    </source>
</evidence>
<reference evidence="1" key="1">
    <citation type="submission" date="2018-01" db="EMBL/GenBank/DDBJ databases">
        <title>FDA dAtabase for Regulatory Grade micrObial Sequences (FDA-ARGOS): Supporting development and validation of Infectious Disease Dx tests.</title>
        <authorList>
            <person name="Hoffmann M."/>
            <person name="Allard M."/>
            <person name="Evans P."/>
            <person name="Brown E."/>
            <person name="Tallon L."/>
            <person name="Sadzewicz L."/>
            <person name="Sengamalay N."/>
            <person name="Ott S."/>
            <person name="Godinez A."/>
            <person name="Nagaraj S."/>
            <person name="Vyas G."/>
            <person name="Aluvathingal J."/>
            <person name="Nadendla S."/>
            <person name="Geyer C."/>
            <person name="Sichtig H."/>
        </authorList>
    </citation>
    <scope>NUCLEOTIDE SEQUENCE</scope>
    <source>
        <strain evidence="1">FDAARGOS_107</strain>
    </source>
</reference>
<proteinExistence type="predicted"/>